<dbReference type="PANTHER" id="PTHR11176:SF34">
    <property type="entry name" value="RRM DOMAIN-CONTAINING PROTEIN"/>
    <property type="match status" value="1"/>
</dbReference>
<comment type="caution">
    <text evidence="4">The sequence shown here is derived from an EMBL/GenBank/DDBJ whole genome shotgun (WGS) entry which is preliminary data.</text>
</comment>
<evidence type="ECO:0000259" key="3">
    <source>
        <dbReference type="PROSITE" id="PS50102"/>
    </source>
</evidence>
<dbReference type="Pfam" id="PF00076">
    <property type="entry name" value="RRM_1"/>
    <property type="match status" value="1"/>
</dbReference>
<dbReference type="Proteomes" id="UP000823674">
    <property type="component" value="Chromosome A06"/>
</dbReference>
<dbReference type="CDD" id="cd12384">
    <property type="entry name" value="RRM_RBM24_RBM38_like"/>
    <property type="match status" value="1"/>
</dbReference>
<sequence>MAYHSIPGSGFHYSNSPFGDTTYTKVFVGGLAWETQSDTLRRHFEPFGDILEAVVITDKNTGRSKGYGFVTFRDPEAARRACVDATPIIDGRRANCNLASLGRPRLPMHYAMIPNLPGRIRPASPYVGSVQGPRGSLFGSHPYQQPSAYSYQQGMMYPYGPFHKGGITFDLDFKNSIRGFVAELNLFWTGKGYMVTPYGPEYMYSQSQGLYGPYTGQQYLQVYGVPGAVNSPGYQYGQLSQNIPGYTAIQGYSVPGSHIQSPYPSAIAGPSPTQSHVIVQTPQHMQSSGSDQTTGFQSLKIVEGEEVATLSSGRVVSKVVLVAEEVKKGKGQWKFQGWCFCCPSSYIYEWFYTGDMGSRWKLVEIRMVYKEKAYIYTSKKKKKKRIQMHIEWWNQNLILLGSFK</sequence>
<protein>
    <recommendedName>
        <fullName evidence="3">RRM domain-containing protein</fullName>
    </recommendedName>
</protein>
<gene>
    <name evidence="4" type="primary">A06p018740.1_BraROA</name>
    <name evidence="4" type="ORF">IGI04_022762</name>
</gene>
<organism evidence="4 5">
    <name type="scientific">Brassica rapa subsp. trilocularis</name>
    <dbReference type="NCBI Taxonomy" id="1813537"/>
    <lineage>
        <taxon>Eukaryota</taxon>
        <taxon>Viridiplantae</taxon>
        <taxon>Streptophyta</taxon>
        <taxon>Embryophyta</taxon>
        <taxon>Tracheophyta</taxon>
        <taxon>Spermatophyta</taxon>
        <taxon>Magnoliopsida</taxon>
        <taxon>eudicotyledons</taxon>
        <taxon>Gunneridae</taxon>
        <taxon>Pentapetalae</taxon>
        <taxon>rosids</taxon>
        <taxon>malvids</taxon>
        <taxon>Brassicales</taxon>
        <taxon>Brassicaceae</taxon>
        <taxon>Brassiceae</taxon>
        <taxon>Brassica</taxon>
    </lineage>
</organism>
<reference evidence="4 5" key="1">
    <citation type="submission" date="2021-03" db="EMBL/GenBank/DDBJ databases">
        <authorList>
            <person name="King G.J."/>
            <person name="Bancroft I."/>
            <person name="Baten A."/>
            <person name="Bloomfield J."/>
            <person name="Borpatragohain P."/>
            <person name="He Z."/>
            <person name="Irish N."/>
            <person name="Irwin J."/>
            <person name="Liu K."/>
            <person name="Mauleon R.P."/>
            <person name="Moore J."/>
            <person name="Morris R."/>
            <person name="Ostergaard L."/>
            <person name="Wang B."/>
            <person name="Wells R."/>
        </authorList>
    </citation>
    <scope>NUCLEOTIDE SEQUENCE [LARGE SCALE GENOMIC DNA]</scope>
    <source>
        <strain evidence="4">R-o-18</strain>
        <tissue evidence="4">Leaf</tissue>
    </source>
</reference>
<dbReference type="InterPro" id="IPR035979">
    <property type="entry name" value="RBD_domain_sf"/>
</dbReference>
<evidence type="ECO:0000313" key="4">
    <source>
        <dbReference type="EMBL" id="KAG5392799.1"/>
    </source>
</evidence>
<feature type="domain" description="RRM" evidence="3">
    <location>
        <begin position="24"/>
        <end position="101"/>
    </location>
</feature>
<evidence type="ECO:0000256" key="1">
    <source>
        <dbReference type="ARBA" id="ARBA00022884"/>
    </source>
</evidence>
<dbReference type="Gene3D" id="3.30.70.330">
    <property type="match status" value="1"/>
</dbReference>
<proteinExistence type="predicted"/>
<dbReference type="PROSITE" id="PS50102">
    <property type="entry name" value="RRM"/>
    <property type="match status" value="1"/>
</dbReference>
<dbReference type="SUPFAM" id="SSF54928">
    <property type="entry name" value="RNA-binding domain, RBD"/>
    <property type="match status" value="1"/>
</dbReference>
<dbReference type="EMBL" id="JADBGQ010000006">
    <property type="protein sequence ID" value="KAG5392799.1"/>
    <property type="molecule type" value="Genomic_DNA"/>
</dbReference>
<dbReference type="SMART" id="SM00360">
    <property type="entry name" value="RRM"/>
    <property type="match status" value="1"/>
</dbReference>
<keyword evidence="1 2" id="KW-0694">RNA-binding</keyword>
<evidence type="ECO:0000313" key="5">
    <source>
        <dbReference type="Proteomes" id="UP000823674"/>
    </source>
</evidence>
<keyword evidence="5" id="KW-1185">Reference proteome</keyword>
<dbReference type="InterPro" id="IPR000504">
    <property type="entry name" value="RRM_dom"/>
</dbReference>
<name>A0ABQ7M1Y2_BRACM</name>
<evidence type="ECO:0000256" key="2">
    <source>
        <dbReference type="PROSITE-ProRule" id="PRU00176"/>
    </source>
</evidence>
<dbReference type="InterPro" id="IPR012677">
    <property type="entry name" value="Nucleotide-bd_a/b_plait_sf"/>
</dbReference>
<accession>A0ABQ7M1Y2</accession>
<dbReference type="PANTHER" id="PTHR11176">
    <property type="entry name" value="BOULE-RELATED"/>
    <property type="match status" value="1"/>
</dbReference>